<keyword evidence="5" id="KW-0998">Cell outer membrane</keyword>
<dbReference type="EMBL" id="BKAU01000001">
    <property type="protein sequence ID" value="GEP94011.1"/>
    <property type="molecule type" value="Genomic_DNA"/>
</dbReference>
<dbReference type="Gene3D" id="1.25.40.390">
    <property type="match status" value="1"/>
</dbReference>
<comment type="subcellular location">
    <subcellularLocation>
        <location evidence="1">Cell outer membrane</location>
    </subcellularLocation>
</comment>
<proteinExistence type="inferred from homology"/>
<evidence type="ECO:0000313" key="8">
    <source>
        <dbReference type="EMBL" id="GEP94011.1"/>
    </source>
</evidence>
<keyword evidence="3" id="KW-0732">Signal</keyword>
<evidence type="ECO:0000313" key="9">
    <source>
        <dbReference type="Proteomes" id="UP000321436"/>
    </source>
</evidence>
<protein>
    <submittedName>
        <fullName evidence="8">Membrane protein</fullName>
    </submittedName>
</protein>
<dbReference type="PROSITE" id="PS51257">
    <property type="entry name" value="PROKAR_LIPOPROTEIN"/>
    <property type="match status" value="1"/>
</dbReference>
<evidence type="ECO:0000259" key="6">
    <source>
        <dbReference type="Pfam" id="PF07980"/>
    </source>
</evidence>
<dbReference type="InterPro" id="IPR033985">
    <property type="entry name" value="SusD-like_N"/>
</dbReference>
<feature type="domain" description="SusD-like N-terminal" evidence="7">
    <location>
        <begin position="102"/>
        <end position="226"/>
    </location>
</feature>
<evidence type="ECO:0000256" key="2">
    <source>
        <dbReference type="ARBA" id="ARBA00006275"/>
    </source>
</evidence>
<dbReference type="RefSeq" id="WP_146857511.1">
    <property type="nucleotide sequence ID" value="NZ_BKAU01000001.1"/>
</dbReference>
<dbReference type="SUPFAM" id="SSF48452">
    <property type="entry name" value="TPR-like"/>
    <property type="match status" value="1"/>
</dbReference>
<evidence type="ECO:0000256" key="3">
    <source>
        <dbReference type="ARBA" id="ARBA00022729"/>
    </source>
</evidence>
<sequence length="581" mass="66138">MKKLVIYSVLICATALFSCRQTDLLDAKINTDLNEQSVFSDSARTVDFLFGIYADIAHNWQYYRRPQVRGSFSDACDESVNRYSNQTFHYPINGALSSSIWAPPITDPWTVGYRNIRRANLYLAKVGQSPLSDALKRSSKAEARFLRAWFYEEMMRHYAAVPILGDTLFNIDTDFNQPRNSYEECVNYLVSELDAIAPDLPLEQLPENHGRITRGAALALKARVLLYAASPLFNGGGFGETEAQKRVVGYPTYDATRWAKAAKAAEDVVNLHVYSLYEDNVTAPGYGFNRVFLMRKNPEYIFQFMLAPNRSPESWIFAPSRGGSAYSLPTQNLAEAFGMIDGKPIVSGGPIEQSPLFDPQDPFKDRDPRFNYTFCYNGTPWFLGATKQKEPIYTYVGAPNDGFDKRDYHTGYFWRKMLDDNTAWTGGANTERCLPMIRYAEVLLGYAEASNESDNIGVAYDQLKLLRKRAGILPGSDDLYGLRPDLTKDEMRKVIQNERMVELAYEEQRFFDVRRWKIAMETQNVLIRAMKITKTGDTYQYEIVPVNHPNRQLQTVPRTHLMPINQAEIGRNGALIQNPGY</sequence>
<dbReference type="Pfam" id="PF14322">
    <property type="entry name" value="SusD-like_3"/>
    <property type="match status" value="1"/>
</dbReference>
<feature type="domain" description="RagB/SusD" evidence="6">
    <location>
        <begin position="317"/>
        <end position="581"/>
    </location>
</feature>
<comment type="similarity">
    <text evidence="2">Belongs to the SusD family.</text>
</comment>
<gene>
    <name evidence="8" type="ORF">CCY01nite_02710</name>
</gene>
<evidence type="ECO:0000259" key="7">
    <source>
        <dbReference type="Pfam" id="PF14322"/>
    </source>
</evidence>
<dbReference type="InterPro" id="IPR012944">
    <property type="entry name" value="SusD_RagB_dom"/>
</dbReference>
<name>A0A512RE78_9BACT</name>
<organism evidence="8 9">
    <name type="scientific">Chitinophaga cymbidii</name>
    <dbReference type="NCBI Taxonomy" id="1096750"/>
    <lineage>
        <taxon>Bacteria</taxon>
        <taxon>Pseudomonadati</taxon>
        <taxon>Bacteroidota</taxon>
        <taxon>Chitinophagia</taxon>
        <taxon>Chitinophagales</taxon>
        <taxon>Chitinophagaceae</taxon>
        <taxon>Chitinophaga</taxon>
    </lineage>
</organism>
<keyword evidence="9" id="KW-1185">Reference proteome</keyword>
<dbReference type="AlphaFoldDB" id="A0A512RE78"/>
<dbReference type="Proteomes" id="UP000321436">
    <property type="component" value="Unassembled WGS sequence"/>
</dbReference>
<keyword evidence="4" id="KW-0472">Membrane</keyword>
<reference evidence="8 9" key="1">
    <citation type="submission" date="2019-07" db="EMBL/GenBank/DDBJ databases">
        <title>Whole genome shotgun sequence of Chitinophaga cymbidii NBRC 109752.</title>
        <authorList>
            <person name="Hosoyama A."/>
            <person name="Uohara A."/>
            <person name="Ohji S."/>
            <person name="Ichikawa N."/>
        </authorList>
    </citation>
    <scope>NUCLEOTIDE SEQUENCE [LARGE SCALE GENOMIC DNA]</scope>
    <source>
        <strain evidence="8 9">NBRC 109752</strain>
    </source>
</reference>
<evidence type="ECO:0000256" key="5">
    <source>
        <dbReference type="ARBA" id="ARBA00023237"/>
    </source>
</evidence>
<dbReference type="InterPro" id="IPR011990">
    <property type="entry name" value="TPR-like_helical_dom_sf"/>
</dbReference>
<comment type="caution">
    <text evidence="8">The sequence shown here is derived from an EMBL/GenBank/DDBJ whole genome shotgun (WGS) entry which is preliminary data.</text>
</comment>
<dbReference type="GO" id="GO:0009279">
    <property type="term" value="C:cell outer membrane"/>
    <property type="evidence" value="ECO:0007669"/>
    <property type="project" value="UniProtKB-SubCell"/>
</dbReference>
<dbReference type="OrthoDB" id="5694214at2"/>
<evidence type="ECO:0000256" key="4">
    <source>
        <dbReference type="ARBA" id="ARBA00023136"/>
    </source>
</evidence>
<evidence type="ECO:0000256" key="1">
    <source>
        <dbReference type="ARBA" id="ARBA00004442"/>
    </source>
</evidence>
<accession>A0A512RE78</accession>
<dbReference type="Pfam" id="PF07980">
    <property type="entry name" value="SusD_RagB"/>
    <property type="match status" value="1"/>
</dbReference>